<dbReference type="Gene3D" id="3.40.630.30">
    <property type="match status" value="1"/>
</dbReference>
<proteinExistence type="predicted"/>
<evidence type="ECO:0000313" key="2">
    <source>
        <dbReference type="EMBL" id="KAK0613335.1"/>
    </source>
</evidence>
<organism evidence="2 3">
    <name type="scientific">Immersiella caudata</name>
    <dbReference type="NCBI Taxonomy" id="314043"/>
    <lineage>
        <taxon>Eukaryota</taxon>
        <taxon>Fungi</taxon>
        <taxon>Dikarya</taxon>
        <taxon>Ascomycota</taxon>
        <taxon>Pezizomycotina</taxon>
        <taxon>Sordariomycetes</taxon>
        <taxon>Sordariomycetidae</taxon>
        <taxon>Sordariales</taxon>
        <taxon>Lasiosphaeriaceae</taxon>
        <taxon>Immersiella</taxon>
    </lineage>
</organism>
<protein>
    <submittedName>
        <fullName evidence="2">Acyl-CoA N-acyltransferase</fullName>
    </submittedName>
</protein>
<evidence type="ECO:0000259" key="1">
    <source>
        <dbReference type="PROSITE" id="PS51186"/>
    </source>
</evidence>
<feature type="domain" description="N-acetyltransferase" evidence="1">
    <location>
        <begin position="183"/>
        <end position="286"/>
    </location>
</feature>
<evidence type="ECO:0000313" key="3">
    <source>
        <dbReference type="Proteomes" id="UP001175000"/>
    </source>
</evidence>
<dbReference type="EMBL" id="JAULSU010000006">
    <property type="protein sequence ID" value="KAK0613335.1"/>
    <property type="molecule type" value="Genomic_DNA"/>
</dbReference>
<dbReference type="AlphaFoldDB" id="A0AA39WDD9"/>
<dbReference type="PROSITE" id="PS51186">
    <property type="entry name" value="GNAT"/>
    <property type="match status" value="1"/>
</dbReference>
<dbReference type="SUPFAM" id="SSF55729">
    <property type="entry name" value="Acyl-CoA N-acyltransferases (Nat)"/>
    <property type="match status" value="1"/>
</dbReference>
<dbReference type="InterPro" id="IPR016181">
    <property type="entry name" value="Acyl_CoA_acyltransferase"/>
</dbReference>
<dbReference type="CDD" id="cd04301">
    <property type="entry name" value="NAT_SF"/>
    <property type="match status" value="1"/>
</dbReference>
<comment type="caution">
    <text evidence="2">The sequence shown here is derived from an EMBL/GenBank/DDBJ whole genome shotgun (WGS) entry which is preliminary data.</text>
</comment>
<reference evidence="2" key="1">
    <citation type="submission" date="2023-06" db="EMBL/GenBank/DDBJ databases">
        <title>Genome-scale phylogeny and comparative genomics of the fungal order Sordariales.</title>
        <authorList>
            <consortium name="Lawrence Berkeley National Laboratory"/>
            <person name="Hensen N."/>
            <person name="Bonometti L."/>
            <person name="Westerberg I."/>
            <person name="Brannstrom I.O."/>
            <person name="Guillou S."/>
            <person name="Cros-Aarteil S."/>
            <person name="Calhoun S."/>
            <person name="Haridas S."/>
            <person name="Kuo A."/>
            <person name="Mondo S."/>
            <person name="Pangilinan J."/>
            <person name="Riley R."/>
            <person name="Labutti K."/>
            <person name="Andreopoulos B."/>
            <person name="Lipzen A."/>
            <person name="Chen C."/>
            <person name="Yanf M."/>
            <person name="Daum C."/>
            <person name="Ng V."/>
            <person name="Clum A."/>
            <person name="Steindorff A."/>
            <person name="Ohm R."/>
            <person name="Martin F."/>
            <person name="Silar P."/>
            <person name="Natvig D."/>
            <person name="Lalanne C."/>
            <person name="Gautier V."/>
            <person name="Ament-Velasquez S.L."/>
            <person name="Kruys A."/>
            <person name="Hutchinson M.I."/>
            <person name="Powell A.J."/>
            <person name="Barry K."/>
            <person name="Miller A.N."/>
            <person name="Grigoriev I.V."/>
            <person name="Debuchy R."/>
            <person name="Gladieux P."/>
            <person name="Thoren M.H."/>
            <person name="Johannesson H."/>
        </authorList>
    </citation>
    <scope>NUCLEOTIDE SEQUENCE</scope>
    <source>
        <strain evidence="2">CBS 606.72</strain>
    </source>
</reference>
<dbReference type="GO" id="GO:0016747">
    <property type="term" value="F:acyltransferase activity, transferring groups other than amino-acyl groups"/>
    <property type="evidence" value="ECO:0007669"/>
    <property type="project" value="InterPro"/>
</dbReference>
<keyword evidence="3" id="KW-1185">Reference proteome</keyword>
<dbReference type="Proteomes" id="UP001175000">
    <property type="component" value="Unassembled WGS sequence"/>
</dbReference>
<sequence length="291" mass="32645">MPFLHQYYDPNLRSNQQPYAKGKNGRLPIPQTFLDAMAVREAVYVDEQGVPLAHEFDLEDDRSVHWVIYASVQKPVAEAVIDPTTGAIITPRRSETVKLPIGTIRLVPFPHRPQPRAGGNYVSDVVTNAGADIRTISPYGGGVSTVTDFTDEEKYRLYVPYVWPPQYDNPSDFHDGQEPYMKLGRLSVLKGFRGRGIGSQLIRTAIKWIGEQPDLFDPLASDIGFEAVSKEKSGSELIPRWNGLFCCHAQEAAVPLWQRHGFQVDKTRGRWMEEGIPHVAMFLRVGVEKAG</sequence>
<dbReference type="Pfam" id="PF00583">
    <property type="entry name" value="Acetyltransf_1"/>
    <property type="match status" value="1"/>
</dbReference>
<name>A0AA39WDD9_9PEZI</name>
<dbReference type="InterPro" id="IPR000182">
    <property type="entry name" value="GNAT_dom"/>
</dbReference>
<accession>A0AA39WDD9</accession>
<gene>
    <name evidence="2" type="ORF">B0T14DRAFT_436718</name>
</gene>